<dbReference type="Pfam" id="PF08281">
    <property type="entry name" value="Sigma70_r4_2"/>
    <property type="match status" value="1"/>
</dbReference>
<evidence type="ECO:0000256" key="4">
    <source>
        <dbReference type="ARBA" id="ARBA00023125"/>
    </source>
</evidence>
<dbReference type="SUPFAM" id="SSF88946">
    <property type="entry name" value="Sigma2 domain of RNA polymerase sigma factors"/>
    <property type="match status" value="1"/>
</dbReference>
<comment type="caution">
    <text evidence="8">The sequence shown here is derived from an EMBL/GenBank/DDBJ whole genome shotgun (WGS) entry which is preliminary data.</text>
</comment>
<evidence type="ECO:0000256" key="1">
    <source>
        <dbReference type="ARBA" id="ARBA00010641"/>
    </source>
</evidence>
<evidence type="ECO:0000259" key="7">
    <source>
        <dbReference type="Pfam" id="PF08281"/>
    </source>
</evidence>
<dbReference type="RefSeq" id="WP_126506095.1">
    <property type="nucleotide sequence ID" value="NZ_RXNV01000004.1"/>
</dbReference>
<dbReference type="InterPro" id="IPR036388">
    <property type="entry name" value="WH-like_DNA-bd_sf"/>
</dbReference>
<keyword evidence="2" id="KW-0805">Transcription regulation</keyword>
<dbReference type="InterPro" id="IPR013249">
    <property type="entry name" value="RNA_pol_sigma70_r4_t2"/>
</dbReference>
<feature type="domain" description="RNA polymerase sigma-70 region 2" evidence="6">
    <location>
        <begin position="34"/>
        <end position="96"/>
    </location>
</feature>
<dbReference type="InterPro" id="IPR007627">
    <property type="entry name" value="RNA_pol_sigma70_r2"/>
</dbReference>
<dbReference type="AlphaFoldDB" id="A0A3S0KK11"/>
<evidence type="ECO:0000313" key="9">
    <source>
        <dbReference type="Proteomes" id="UP000282060"/>
    </source>
</evidence>
<keyword evidence="3" id="KW-0731">Sigma factor</keyword>
<accession>A0A3S0KK11</accession>
<dbReference type="GO" id="GO:0006352">
    <property type="term" value="P:DNA-templated transcription initiation"/>
    <property type="evidence" value="ECO:0007669"/>
    <property type="project" value="InterPro"/>
</dbReference>
<dbReference type="Pfam" id="PF04542">
    <property type="entry name" value="Sigma70_r2"/>
    <property type="match status" value="1"/>
</dbReference>
<comment type="similarity">
    <text evidence="1">Belongs to the sigma-70 factor family. ECF subfamily.</text>
</comment>
<dbReference type="Gene3D" id="1.10.10.10">
    <property type="entry name" value="Winged helix-like DNA-binding domain superfamily/Winged helix DNA-binding domain"/>
    <property type="match status" value="1"/>
</dbReference>
<evidence type="ECO:0000256" key="5">
    <source>
        <dbReference type="ARBA" id="ARBA00023163"/>
    </source>
</evidence>
<feature type="domain" description="RNA polymerase sigma factor 70 region 4 type 2" evidence="7">
    <location>
        <begin position="128"/>
        <end position="174"/>
    </location>
</feature>
<reference evidence="8 9" key="1">
    <citation type="submission" date="2018-12" db="EMBL/GenBank/DDBJ databases">
        <authorList>
            <person name="Yu L."/>
        </authorList>
    </citation>
    <scope>NUCLEOTIDE SEQUENCE [LARGE SCALE GENOMIC DNA]</scope>
    <source>
        <strain evidence="8 9">HAW-EB5</strain>
    </source>
</reference>
<dbReference type="InterPro" id="IPR013325">
    <property type="entry name" value="RNA_pol_sigma_r2"/>
</dbReference>
<dbReference type="Proteomes" id="UP000282060">
    <property type="component" value="Unassembled WGS sequence"/>
</dbReference>
<dbReference type="CDD" id="cd06171">
    <property type="entry name" value="Sigma70_r4"/>
    <property type="match status" value="1"/>
</dbReference>
<dbReference type="InterPro" id="IPR014284">
    <property type="entry name" value="RNA_pol_sigma-70_dom"/>
</dbReference>
<dbReference type="InterPro" id="IPR013324">
    <property type="entry name" value="RNA_pol_sigma_r3/r4-like"/>
</dbReference>
<evidence type="ECO:0000259" key="6">
    <source>
        <dbReference type="Pfam" id="PF04542"/>
    </source>
</evidence>
<keyword evidence="9" id="KW-1185">Reference proteome</keyword>
<evidence type="ECO:0000256" key="3">
    <source>
        <dbReference type="ARBA" id="ARBA00023082"/>
    </source>
</evidence>
<dbReference type="SUPFAM" id="SSF88659">
    <property type="entry name" value="Sigma3 and sigma4 domains of RNA polymerase sigma factors"/>
    <property type="match status" value="1"/>
</dbReference>
<evidence type="ECO:0000313" key="8">
    <source>
        <dbReference type="EMBL" id="RTR32256.1"/>
    </source>
</evidence>
<dbReference type="Gene3D" id="1.10.1740.10">
    <property type="match status" value="1"/>
</dbReference>
<dbReference type="NCBIfam" id="TIGR02937">
    <property type="entry name" value="sigma70-ECF"/>
    <property type="match status" value="1"/>
</dbReference>
<proteinExistence type="inferred from homology"/>
<name>A0A3S0KK11_9GAMM</name>
<dbReference type="PANTHER" id="PTHR43133:SF58">
    <property type="entry name" value="ECF RNA POLYMERASE SIGMA FACTOR SIGD"/>
    <property type="match status" value="1"/>
</dbReference>
<protein>
    <submittedName>
        <fullName evidence="8">Sigma-70 family RNA polymerase sigma factor</fullName>
    </submittedName>
</protein>
<evidence type="ECO:0000256" key="2">
    <source>
        <dbReference type="ARBA" id="ARBA00023015"/>
    </source>
</evidence>
<dbReference type="OrthoDB" id="8535698at2"/>
<dbReference type="InterPro" id="IPR039425">
    <property type="entry name" value="RNA_pol_sigma-70-like"/>
</dbReference>
<organism evidence="8 9">
    <name type="scientific">Shewanella atlantica</name>
    <dbReference type="NCBI Taxonomy" id="271099"/>
    <lineage>
        <taxon>Bacteria</taxon>
        <taxon>Pseudomonadati</taxon>
        <taxon>Pseudomonadota</taxon>
        <taxon>Gammaproteobacteria</taxon>
        <taxon>Alteromonadales</taxon>
        <taxon>Shewanellaceae</taxon>
        <taxon>Shewanella</taxon>
    </lineage>
</organism>
<keyword evidence="4" id="KW-0238">DNA-binding</keyword>
<gene>
    <name evidence="8" type="ORF">EKG39_12570</name>
</gene>
<dbReference type="EMBL" id="RXNV01000004">
    <property type="protein sequence ID" value="RTR32256.1"/>
    <property type="molecule type" value="Genomic_DNA"/>
</dbReference>
<keyword evidence="5" id="KW-0804">Transcription</keyword>
<dbReference type="PANTHER" id="PTHR43133">
    <property type="entry name" value="RNA POLYMERASE ECF-TYPE SIGMA FACTO"/>
    <property type="match status" value="1"/>
</dbReference>
<dbReference type="GO" id="GO:0003677">
    <property type="term" value="F:DNA binding"/>
    <property type="evidence" value="ECO:0007669"/>
    <property type="project" value="UniProtKB-KW"/>
</dbReference>
<sequence length="184" mass="21252">MTRGSDEQRWSRLMVSAQAGNESDYRLLLTELTAVIYNFLRSRFGDQHFIEDCVQESLIAIHQARHTYDPQRNFRPWLFAIVRHKAIDTLSNQNRRKKVVDNYHDELHVLSQAGRQSEAESELSQGDILVSLSPQHREALILTKFIGYSIAEASEKLCISESAVKVRIHRAIHKLQLLLEADEQ</sequence>
<dbReference type="GO" id="GO:0016987">
    <property type="term" value="F:sigma factor activity"/>
    <property type="evidence" value="ECO:0007669"/>
    <property type="project" value="UniProtKB-KW"/>
</dbReference>